<proteinExistence type="predicted"/>
<evidence type="ECO:0000313" key="1">
    <source>
        <dbReference type="EMBL" id="CAJ37311.1"/>
    </source>
</evidence>
<dbReference type="STRING" id="351160.RCIA163"/>
<dbReference type="EMBL" id="AM114193">
    <property type="protein sequence ID" value="CAJ37311.1"/>
    <property type="molecule type" value="Genomic_DNA"/>
</dbReference>
<evidence type="ECO:0000313" key="2">
    <source>
        <dbReference type="Proteomes" id="UP000000663"/>
    </source>
</evidence>
<protein>
    <submittedName>
        <fullName evidence="1">Uncharacterized protein</fullName>
    </submittedName>
</protein>
<organism evidence="1 2">
    <name type="scientific">Methanocella arvoryzae (strain DSM 22066 / NBRC 105507 / MRE50)</name>
    <dbReference type="NCBI Taxonomy" id="351160"/>
    <lineage>
        <taxon>Archaea</taxon>
        <taxon>Methanobacteriati</taxon>
        <taxon>Methanobacteriota</taxon>
        <taxon>Stenosarchaea group</taxon>
        <taxon>Methanomicrobia</taxon>
        <taxon>Methanocellales</taxon>
        <taxon>Methanocellaceae</taxon>
        <taxon>Methanocella</taxon>
    </lineage>
</organism>
<gene>
    <name evidence="1" type="ORF">RCIA163</name>
</gene>
<keyword evidence="2" id="KW-1185">Reference proteome</keyword>
<reference evidence="1 2" key="1">
    <citation type="journal article" date="2006" name="Science">
        <title>Genome of rice cluster I archaea -- the key methane producers in the rice rhizosphere.</title>
        <authorList>
            <person name="Erkel C."/>
            <person name="Kube M."/>
            <person name="Reinhardt R."/>
            <person name="Liesack W."/>
        </authorList>
    </citation>
    <scope>NUCLEOTIDE SEQUENCE [LARGE SCALE GENOMIC DNA]</scope>
    <source>
        <strain evidence="2">DSM 22066 / NBRC 105507 / MRE50</strain>
    </source>
</reference>
<sequence>MPVNPEITLSYQSFLFSWMINESTSLDIPGHRTEAKFLDATRAENPTRSIQHIHGMPCARGADDARYIAIFSGTIRRFSIYTSFMALMLGEIIYHQKVYIFAD</sequence>
<dbReference type="KEGG" id="rci:RCIA163"/>
<accession>Q0W2T2</accession>
<name>Q0W2T2_METAR</name>
<dbReference type="Proteomes" id="UP000000663">
    <property type="component" value="Chromosome"/>
</dbReference>
<dbReference type="AlphaFoldDB" id="Q0W2T2"/>